<comment type="caution">
    <text evidence="10">The sequence shown here is derived from an EMBL/GenBank/DDBJ whole genome shotgun (WGS) entry which is preliminary data.</text>
</comment>
<dbReference type="EMBL" id="SMKA01000111">
    <property type="protein sequence ID" value="TDC26303.1"/>
    <property type="molecule type" value="Genomic_DNA"/>
</dbReference>
<evidence type="ECO:0000256" key="4">
    <source>
        <dbReference type="ARBA" id="ARBA00022777"/>
    </source>
</evidence>
<evidence type="ECO:0000256" key="8">
    <source>
        <dbReference type="PIRSR" id="PIRSR000706-2"/>
    </source>
</evidence>
<dbReference type="SUPFAM" id="SSF56112">
    <property type="entry name" value="Protein kinase-like (PK-like)"/>
    <property type="match status" value="1"/>
</dbReference>
<keyword evidence="4" id="KW-0418">Kinase</keyword>
<evidence type="ECO:0000313" key="11">
    <source>
        <dbReference type="Proteomes" id="UP000295075"/>
    </source>
</evidence>
<feature type="binding site" evidence="8">
    <location>
        <position position="154"/>
    </location>
    <ligand>
        <name>Mg(2+)</name>
        <dbReference type="ChEBI" id="CHEBI:18420"/>
    </ligand>
</feature>
<keyword evidence="5" id="KW-0067">ATP-binding</keyword>
<dbReference type="GO" id="GO:0016301">
    <property type="term" value="F:kinase activity"/>
    <property type="evidence" value="ECO:0007669"/>
    <property type="project" value="UniProtKB-KW"/>
</dbReference>
<dbReference type="PANTHER" id="PTHR21310">
    <property type="entry name" value="AMINOGLYCOSIDE PHOSPHOTRANSFERASE-RELATED-RELATED"/>
    <property type="match status" value="1"/>
</dbReference>
<keyword evidence="11" id="KW-1185">Reference proteome</keyword>
<organism evidence="10 11">
    <name type="scientific">Kribbella albertanoniae</name>
    <dbReference type="NCBI Taxonomy" id="1266829"/>
    <lineage>
        <taxon>Bacteria</taxon>
        <taxon>Bacillati</taxon>
        <taxon>Actinomycetota</taxon>
        <taxon>Actinomycetes</taxon>
        <taxon>Propionibacteriales</taxon>
        <taxon>Kribbellaceae</taxon>
        <taxon>Kribbella</taxon>
    </lineage>
</organism>
<dbReference type="PANTHER" id="PTHR21310:SF41">
    <property type="entry name" value="3'-PHOSPHOTRANSFERASE, PUTATIVE-RELATED"/>
    <property type="match status" value="1"/>
</dbReference>
<dbReference type="PIRSF" id="PIRSF000706">
    <property type="entry name" value="Kanamycin_kin"/>
    <property type="match status" value="1"/>
</dbReference>
<evidence type="ECO:0000256" key="5">
    <source>
        <dbReference type="ARBA" id="ARBA00022840"/>
    </source>
</evidence>
<evidence type="ECO:0000313" key="10">
    <source>
        <dbReference type="EMBL" id="TDC26303.1"/>
    </source>
</evidence>
<dbReference type="Gene3D" id="3.30.200.20">
    <property type="entry name" value="Phosphorylase Kinase, domain 1"/>
    <property type="match status" value="1"/>
</dbReference>
<keyword evidence="3" id="KW-0547">Nucleotide-binding</keyword>
<dbReference type="Proteomes" id="UP000295075">
    <property type="component" value="Unassembled WGS sequence"/>
</dbReference>
<gene>
    <name evidence="10" type="ORF">E1261_22845</name>
</gene>
<feature type="binding site" evidence="8">
    <location>
        <position position="139"/>
    </location>
    <ligand>
        <name>Mg(2+)</name>
        <dbReference type="ChEBI" id="CHEBI:18420"/>
    </ligand>
</feature>
<evidence type="ECO:0000256" key="6">
    <source>
        <dbReference type="ARBA" id="ARBA00023251"/>
    </source>
</evidence>
<dbReference type="InterPro" id="IPR011009">
    <property type="entry name" value="Kinase-like_dom_sf"/>
</dbReference>
<feature type="active site" description="Proton acceptor" evidence="7">
    <location>
        <position position="134"/>
    </location>
</feature>
<evidence type="ECO:0000256" key="2">
    <source>
        <dbReference type="ARBA" id="ARBA00022679"/>
    </source>
</evidence>
<comment type="similarity">
    <text evidence="1">Belongs to the aminoglycoside phosphotransferase family.</text>
</comment>
<dbReference type="GO" id="GO:0046872">
    <property type="term" value="F:metal ion binding"/>
    <property type="evidence" value="ECO:0007669"/>
    <property type="project" value="UniProtKB-KW"/>
</dbReference>
<feature type="domain" description="Aminoglycoside phosphotransferase" evidence="9">
    <location>
        <begin position="48"/>
        <end position="119"/>
    </location>
</feature>
<dbReference type="OrthoDB" id="3806873at2"/>
<evidence type="ECO:0000256" key="7">
    <source>
        <dbReference type="PIRSR" id="PIRSR000706-1"/>
    </source>
</evidence>
<dbReference type="InterPro" id="IPR051678">
    <property type="entry name" value="AGP_Transferase"/>
</dbReference>
<protein>
    <submittedName>
        <fullName evidence="10">Aminoglycoside phosphotransferase</fullName>
    </submittedName>
</protein>
<reference evidence="10 11" key="1">
    <citation type="submission" date="2019-03" db="EMBL/GenBank/DDBJ databases">
        <title>Draft genome sequences of novel Actinobacteria.</title>
        <authorList>
            <person name="Sahin N."/>
            <person name="Ay H."/>
            <person name="Saygin H."/>
        </authorList>
    </citation>
    <scope>NUCLEOTIDE SEQUENCE [LARGE SCALE GENOMIC DNA]</scope>
    <source>
        <strain evidence="10 11">JCM 30547</strain>
    </source>
</reference>
<dbReference type="Pfam" id="PF01636">
    <property type="entry name" value="APH"/>
    <property type="match status" value="2"/>
</dbReference>
<dbReference type="InterPro" id="IPR024165">
    <property type="entry name" value="Kan/Strep_kinase"/>
</dbReference>
<evidence type="ECO:0000256" key="3">
    <source>
        <dbReference type="ARBA" id="ARBA00022741"/>
    </source>
</evidence>
<dbReference type="GO" id="GO:0005524">
    <property type="term" value="F:ATP binding"/>
    <property type="evidence" value="ECO:0007669"/>
    <property type="project" value="UniProtKB-KW"/>
</dbReference>
<sequence length="223" mass="23979">MDLQRLMDRFGASGAEPVLVGMSGATVVRLTRGRERLYYKTGDGPIGTAISDEADRMEWLASTGFPCPQVVDRGNNWLLTAELPGIDASQPWPSADRPAVLAALAEGLRQLDSLSGCPFTSPFPGTATAVTHGDYCAPNVFVDPETLKFCGVLDIGRLGTGDRYLDLALMVNSLSNGLNPQYGGPSAARTFVTAYGGDFDDPRIRSYIELDQSGDFVPRNDLR</sequence>
<keyword evidence="2 10" id="KW-0808">Transferase</keyword>
<proteinExistence type="inferred from homology"/>
<dbReference type="GO" id="GO:0016773">
    <property type="term" value="F:phosphotransferase activity, alcohol group as acceptor"/>
    <property type="evidence" value="ECO:0007669"/>
    <property type="project" value="InterPro"/>
</dbReference>
<dbReference type="InterPro" id="IPR002575">
    <property type="entry name" value="Aminoglycoside_PTrfase"/>
</dbReference>
<dbReference type="AlphaFoldDB" id="A0A4R4PVJ1"/>
<keyword evidence="8" id="KW-0479">Metal-binding</keyword>
<keyword evidence="6" id="KW-0046">Antibiotic resistance</keyword>
<accession>A0A4R4PVJ1</accession>
<dbReference type="GO" id="GO:0046677">
    <property type="term" value="P:response to antibiotic"/>
    <property type="evidence" value="ECO:0007669"/>
    <property type="project" value="UniProtKB-KW"/>
</dbReference>
<dbReference type="Gene3D" id="3.90.1200.10">
    <property type="match status" value="1"/>
</dbReference>
<dbReference type="RefSeq" id="WP_132409686.1">
    <property type="nucleotide sequence ID" value="NZ_SMKA01000111.1"/>
</dbReference>
<keyword evidence="8" id="KW-0460">Magnesium</keyword>
<feature type="domain" description="Aminoglycoside phosphotransferase" evidence="9">
    <location>
        <begin position="127"/>
        <end position="205"/>
    </location>
</feature>
<name>A0A4R4PVJ1_9ACTN</name>
<evidence type="ECO:0000256" key="1">
    <source>
        <dbReference type="ARBA" id="ARBA00006219"/>
    </source>
</evidence>
<evidence type="ECO:0000259" key="9">
    <source>
        <dbReference type="Pfam" id="PF01636"/>
    </source>
</evidence>